<evidence type="ECO:0000313" key="4">
    <source>
        <dbReference type="EMBL" id="ALO67176.1"/>
    </source>
</evidence>
<gene>
    <name evidence="4" type="ORF">AS189_12525</name>
</gene>
<keyword evidence="2" id="KW-0520">NAD</keyword>
<dbReference type="InterPro" id="IPR006140">
    <property type="entry name" value="D-isomer_DH_NAD-bd"/>
</dbReference>
<dbReference type="PANTHER" id="PTHR10996:SF178">
    <property type="entry name" value="2-HYDROXYACID DEHYDROGENASE YGL185C-RELATED"/>
    <property type="match status" value="1"/>
</dbReference>
<dbReference type="GO" id="GO:0005829">
    <property type="term" value="C:cytosol"/>
    <property type="evidence" value="ECO:0007669"/>
    <property type="project" value="TreeGrafter"/>
</dbReference>
<evidence type="ECO:0000313" key="5">
    <source>
        <dbReference type="Proteomes" id="UP000059574"/>
    </source>
</evidence>
<dbReference type="InterPro" id="IPR029753">
    <property type="entry name" value="D-isomer_DH_CS"/>
</dbReference>
<proteinExistence type="predicted"/>
<dbReference type="GO" id="GO:0051287">
    <property type="term" value="F:NAD binding"/>
    <property type="evidence" value="ECO:0007669"/>
    <property type="project" value="InterPro"/>
</dbReference>
<reference evidence="4 5" key="2">
    <citation type="journal article" date="2016" name="J. Biotechnol.">
        <title>Complete genome sequence of Arthrobacter alpinus ERGS4:06, a yellow pigmented bacterium tolerant to cold and radiations isolated from Sikkim Himalaya.</title>
        <authorList>
            <person name="Kumar R."/>
            <person name="Singh D."/>
            <person name="Swarnkar M.K."/>
            <person name="Singh A.K."/>
            <person name="Kumar S."/>
        </authorList>
    </citation>
    <scope>NUCLEOTIDE SEQUENCE [LARGE SCALE GENOMIC DNA]</scope>
    <source>
        <strain evidence="4 5">ERGS4:06</strain>
    </source>
</reference>
<dbReference type="InterPro" id="IPR050223">
    <property type="entry name" value="D-isomer_2-hydroxyacid_DH"/>
</dbReference>
<dbReference type="GO" id="GO:0030267">
    <property type="term" value="F:glyoxylate reductase (NADPH) activity"/>
    <property type="evidence" value="ECO:0007669"/>
    <property type="project" value="TreeGrafter"/>
</dbReference>
<protein>
    <recommendedName>
        <fullName evidence="3">D-isomer specific 2-hydroxyacid dehydrogenase NAD-binding domain-containing protein</fullName>
    </recommendedName>
</protein>
<dbReference type="PROSITE" id="PS00671">
    <property type="entry name" value="D_2_HYDROXYACID_DH_3"/>
    <property type="match status" value="1"/>
</dbReference>
<reference evidence="5" key="1">
    <citation type="submission" date="2015-11" db="EMBL/GenBank/DDBJ databases">
        <authorList>
            <person name="Kumar R."/>
            <person name="Singh D."/>
            <person name="Swarnkar M.K."/>
            <person name="Singh A.K."/>
            <person name="Kumar S."/>
        </authorList>
    </citation>
    <scope>NUCLEOTIDE SEQUENCE [LARGE SCALE GENOMIC DNA]</scope>
    <source>
        <strain evidence="5">ERGS4:06</strain>
    </source>
</reference>
<dbReference type="AlphaFoldDB" id="A0A0S2M0Y3"/>
<dbReference type="CDD" id="cd12166">
    <property type="entry name" value="2-Hacid_dh_7"/>
    <property type="match status" value="1"/>
</dbReference>
<dbReference type="EMBL" id="CP013200">
    <property type="protein sequence ID" value="ALO67176.1"/>
    <property type="molecule type" value="Genomic_DNA"/>
</dbReference>
<evidence type="ECO:0000256" key="1">
    <source>
        <dbReference type="ARBA" id="ARBA00023002"/>
    </source>
</evidence>
<name>A0A0S2M0Y3_9MICC</name>
<dbReference type="SUPFAM" id="SSF52283">
    <property type="entry name" value="Formate/glycerate dehydrogenase catalytic domain-like"/>
    <property type="match status" value="1"/>
</dbReference>
<feature type="domain" description="D-isomer specific 2-hydroxyacid dehydrogenase NAD-binding" evidence="3">
    <location>
        <begin position="100"/>
        <end position="273"/>
    </location>
</feature>
<dbReference type="OrthoDB" id="4324715at2"/>
<accession>A0A0S2M0Y3</accession>
<dbReference type="SUPFAM" id="SSF51735">
    <property type="entry name" value="NAD(P)-binding Rossmann-fold domains"/>
    <property type="match status" value="1"/>
</dbReference>
<dbReference type="InterPro" id="IPR036291">
    <property type="entry name" value="NAD(P)-bd_dom_sf"/>
</dbReference>
<keyword evidence="1" id="KW-0560">Oxidoreductase</keyword>
<dbReference type="RefSeq" id="WP_062289460.1">
    <property type="nucleotide sequence ID" value="NZ_CP013200.1"/>
</dbReference>
<dbReference type="Pfam" id="PF02826">
    <property type="entry name" value="2-Hacid_dh_C"/>
    <property type="match status" value="1"/>
</dbReference>
<organism evidence="4 5">
    <name type="scientific">Arthrobacter alpinus</name>
    <dbReference type="NCBI Taxonomy" id="656366"/>
    <lineage>
        <taxon>Bacteria</taxon>
        <taxon>Bacillati</taxon>
        <taxon>Actinomycetota</taxon>
        <taxon>Actinomycetes</taxon>
        <taxon>Micrococcales</taxon>
        <taxon>Micrococcaceae</taxon>
        <taxon>Arthrobacter</taxon>
    </lineage>
</organism>
<evidence type="ECO:0000259" key="3">
    <source>
        <dbReference type="Pfam" id="PF02826"/>
    </source>
</evidence>
<dbReference type="PANTHER" id="PTHR10996">
    <property type="entry name" value="2-HYDROXYACID DEHYDROGENASE-RELATED"/>
    <property type="match status" value="1"/>
</dbReference>
<sequence length="307" mass="33039">MTLRVLVPTAQFAQAIQSPGIEAIVWHINDSLADAPAADVLVTERPREFERRARVASIPGLRHVHLLSIGSDWILAHMPAGVTLSNSRGAVEDATAEHGVALILAALRELPTAAIQQRRHDWVPLWTSSVHGSVVLILGYGGVGKELFLRLEPFRPAALVPVASRARVLDNGLQIHGTAELPDLLPHADVVVVTLPHDRSTAHLVDANFLARMKDGALLVNIGRGPVVDTEALLAELSSGRLRAALDVTDPEPLSADHPLWDAPGCLITPHMAGNTAEFIRLATELTVEQLRRISQGEAPLHLVDVV</sequence>
<evidence type="ECO:0000256" key="2">
    <source>
        <dbReference type="ARBA" id="ARBA00023027"/>
    </source>
</evidence>
<dbReference type="Proteomes" id="UP000059574">
    <property type="component" value="Chromosome"/>
</dbReference>
<dbReference type="Gene3D" id="3.40.50.720">
    <property type="entry name" value="NAD(P)-binding Rossmann-like Domain"/>
    <property type="match status" value="2"/>
</dbReference>
<dbReference type="GO" id="GO:0016618">
    <property type="term" value="F:hydroxypyruvate reductase [NAD(P)H] activity"/>
    <property type="evidence" value="ECO:0007669"/>
    <property type="project" value="TreeGrafter"/>
</dbReference>